<dbReference type="PRINTS" id="PR00463">
    <property type="entry name" value="EP450I"/>
</dbReference>
<keyword evidence="2" id="KW-0349">Heme</keyword>
<evidence type="ECO:0000256" key="6">
    <source>
        <dbReference type="ARBA" id="ARBA00023033"/>
    </source>
</evidence>
<dbReference type="SUPFAM" id="SSF48264">
    <property type="entry name" value="Cytochrome P450"/>
    <property type="match status" value="1"/>
</dbReference>
<evidence type="ECO:0000313" key="7">
    <source>
        <dbReference type="EMBL" id="MCP2333535.1"/>
    </source>
</evidence>
<dbReference type="InterPro" id="IPR036396">
    <property type="entry name" value="Cyt_P450_sf"/>
</dbReference>
<evidence type="ECO:0000256" key="2">
    <source>
        <dbReference type="ARBA" id="ARBA00022617"/>
    </source>
</evidence>
<evidence type="ECO:0000313" key="8">
    <source>
        <dbReference type="Proteomes" id="UP000791080"/>
    </source>
</evidence>
<sequence length="446" mass="50665">MDRETDRPRTVPTAPGGLPLVGHLPALVRGRVSFLQELRGRGEIVRIRLGRHPTYVVNSPELLHRMFTVRADSFGKGRFFENMRPYMGNGVATSEGDFHHRQRRLMAPAFHRVRLESYVALMRREAERMTSRWRPDHPIRLDHQLHHLTTVVVARALFSTSLTDRTATRIVLATDAFVRGVAWRVLAPDALERLPTPANRRFLAERALLQEIIRDLVADRMRTPGDDGDLMAALLSAREEGTDRGMTAEQLHDEVLTLLLAGSETAAGTMSWLFHELGRHPTVERRLRAELDEVLAGRPVTAADLPRLVYTRRVVEETLRRHHVNWILTRRTLHGVRLGRYWLPADAEVLYSITAQHRDPTLFPDPLRFDPDRWETAPPKHAFTPFATGPHKCLGAHFVMTEMVVVVATVVAAWRLRPTPDPVRPVATMVLRPNALPMVPERIASS</sequence>
<keyword evidence="4" id="KW-0560">Oxidoreductase</keyword>
<evidence type="ECO:0000256" key="4">
    <source>
        <dbReference type="ARBA" id="ARBA00023002"/>
    </source>
</evidence>
<dbReference type="PANTHER" id="PTHR24291">
    <property type="entry name" value="CYTOCHROME P450 FAMILY 4"/>
    <property type="match status" value="1"/>
</dbReference>
<evidence type="ECO:0000256" key="3">
    <source>
        <dbReference type="ARBA" id="ARBA00022723"/>
    </source>
</evidence>
<dbReference type="Gene3D" id="1.10.630.10">
    <property type="entry name" value="Cytochrome P450"/>
    <property type="match status" value="1"/>
</dbReference>
<organism evidence="7 8">
    <name type="scientific">Actinoalloteichus caeruleus DSM 43889</name>
    <dbReference type="NCBI Taxonomy" id="1120930"/>
    <lineage>
        <taxon>Bacteria</taxon>
        <taxon>Bacillati</taxon>
        <taxon>Actinomycetota</taxon>
        <taxon>Actinomycetes</taxon>
        <taxon>Pseudonocardiales</taxon>
        <taxon>Pseudonocardiaceae</taxon>
        <taxon>Actinoalloteichus</taxon>
        <taxon>Actinoalloteichus cyanogriseus</taxon>
    </lineage>
</organism>
<keyword evidence="3" id="KW-0479">Metal-binding</keyword>
<name>A0ABT1JLY3_ACTCY</name>
<proteinExistence type="inferred from homology"/>
<dbReference type="InterPro" id="IPR002401">
    <property type="entry name" value="Cyt_P450_E_grp-I"/>
</dbReference>
<keyword evidence="6" id="KW-0503">Monooxygenase</keyword>
<protein>
    <submittedName>
        <fullName evidence="7">Cytochrome P450</fullName>
    </submittedName>
</protein>
<dbReference type="PANTHER" id="PTHR24291:SF50">
    <property type="entry name" value="BIFUNCTIONAL ALBAFLAVENONE MONOOXYGENASE_TERPENE SYNTHASE"/>
    <property type="match status" value="1"/>
</dbReference>
<comment type="similarity">
    <text evidence="1">Belongs to the cytochrome P450 family.</text>
</comment>
<gene>
    <name evidence="7" type="ORF">G443_003805</name>
</gene>
<evidence type="ECO:0000256" key="1">
    <source>
        <dbReference type="ARBA" id="ARBA00010617"/>
    </source>
</evidence>
<dbReference type="InterPro" id="IPR001128">
    <property type="entry name" value="Cyt_P450"/>
</dbReference>
<reference evidence="7 8" key="1">
    <citation type="submission" date="2013-07" db="EMBL/GenBank/DDBJ databases">
        <authorList>
            <consortium name="DOE Joint Genome Institute"/>
            <person name="Reeve W."/>
            <person name="Huntemann M."/>
            <person name="Han J."/>
            <person name="Chen A."/>
            <person name="Kyrpides N."/>
            <person name="Mavromatis K."/>
            <person name="Markowitz V."/>
            <person name="Palaniappan K."/>
            <person name="Ivanova N."/>
            <person name="Schaumberg A."/>
            <person name="Pati A."/>
            <person name="Liolios K."/>
            <person name="Nordberg H.P."/>
            <person name="Cantor M.N."/>
            <person name="Hua S.X."/>
            <person name="Woyke T."/>
        </authorList>
    </citation>
    <scope>NUCLEOTIDE SEQUENCE [LARGE SCALE GENOMIC DNA]</scope>
    <source>
        <strain evidence="7 8">DSM 43889</strain>
    </source>
</reference>
<dbReference type="EMBL" id="AUBJ02000001">
    <property type="protein sequence ID" value="MCP2333535.1"/>
    <property type="molecule type" value="Genomic_DNA"/>
</dbReference>
<evidence type="ECO:0000256" key="5">
    <source>
        <dbReference type="ARBA" id="ARBA00023004"/>
    </source>
</evidence>
<dbReference type="Proteomes" id="UP000791080">
    <property type="component" value="Unassembled WGS sequence"/>
</dbReference>
<dbReference type="PRINTS" id="PR00385">
    <property type="entry name" value="P450"/>
</dbReference>
<dbReference type="Pfam" id="PF00067">
    <property type="entry name" value="p450"/>
    <property type="match status" value="1"/>
</dbReference>
<dbReference type="RefSeq" id="WP_026419442.1">
    <property type="nucleotide sequence ID" value="NZ_AUBJ02000001.1"/>
</dbReference>
<comment type="caution">
    <text evidence="7">The sequence shown here is derived from an EMBL/GenBank/DDBJ whole genome shotgun (WGS) entry which is preliminary data.</text>
</comment>
<keyword evidence="8" id="KW-1185">Reference proteome</keyword>
<keyword evidence="5" id="KW-0408">Iron</keyword>
<reference evidence="7 8" key="2">
    <citation type="submission" date="2022-06" db="EMBL/GenBank/DDBJ databases">
        <title>Genomic Encyclopedia of Type Strains, Phase I: the one thousand microbial genomes (KMG-I) project.</title>
        <authorList>
            <person name="Kyrpides N."/>
        </authorList>
    </citation>
    <scope>NUCLEOTIDE SEQUENCE [LARGE SCALE GENOMIC DNA]</scope>
    <source>
        <strain evidence="7 8">DSM 43889</strain>
    </source>
</reference>
<dbReference type="InterPro" id="IPR050196">
    <property type="entry name" value="Cytochrome_P450_Monoox"/>
</dbReference>
<accession>A0ABT1JLY3</accession>